<dbReference type="Pfam" id="PF00856">
    <property type="entry name" value="SET"/>
    <property type="match status" value="1"/>
</dbReference>
<dbReference type="InterPro" id="IPR019787">
    <property type="entry name" value="Znf_PHD-finger"/>
</dbReference>
<dbReference type="Gene3D" id="3.30.40.10">
    <property type="entry name" value="Zinc/RING finger domain, C3HC4 (zinc finger)"/>
    <property type="match status" value="1"/>
</dbReference>
<keyword evidence="8" id="KW-1185">Reference proteome</keyword>
<feature type="compositionally biased region" description="Polar residues" evidence="5">
    <location>
        <begin position="496"/>
        <end position="515"/>
    </location>
</feature>
<dbReference type="Proteomes" id="UP001600064">
    <property type="component" value="Unassembled WGS sequence"/>
</dbReference>
<evidence type="ECO:0000313" key="8">
    <source>
        <dbReference type="Proteomes" id="UP001600064"/>
    </source>
</evidence>
<evidence type="ECO:0000313" key="7">
    <source>
        <dbReference type="EMBL" id="KAL2267463.1"/>
    </source>
</evidence>
<feature type="compositionally biased region" description="Basic residues" evidence="5">
    <location>
        <begin position="111"/>
        <end position="124"/>
    </location>
</feature>
<dbReference type="PANTHER" id="PTHR46462:SF3">
    <property type="entry name" value="UPSET, ISOFORM A"/>
    <property type="match status" value="1"/>
</dbReference>
<dbReference type="SMART" id="SM00317">
    <property type="entry name" value="SET"/>
    <property type="match status" value="1"/>
</dbReference>
<feature type="region of interest" description="Disordered" evidence="5">
    <location>
        <begin position="1"/>
        <end position="29"/>
    </location>
</feature>
<name>A0ABR4DAV5_9PEZI</name>
<dbReference type="InterPro" id="IPR001214">
    <property type="entry name" value="SET_dom"/>
</dbReference>
<comment type="caution">
    <text evidence="7">The sequence shown here is derived from an EMBL/GenBank/DDBJ whole genome shotgun (WGS) entry which is preliminary data.</text>
</comment>
<evidence type="ECO:0000256" key="2">
    <source>
        <dbReference type="ARBA" id="ARBA00022771"/>
    </source>
</evidence>
<proteinExistence type="predicted"/>
<dbReference type="InterPro" id="IPR013083">
    <property type="entry name" value="Znf_RING/FYVE/PHD"/>
</dbReference>
<reference evidence="7 8" key="1">
    <citation type="journal article" date="2024" name="Commun. Biol.">
        <title>Comparative genomic analysis of thermophilic fungi reveals convergent evolutionary adaptations and gene losses.</title>
        <authorList>
            <person name="Steindorff A.S."/>
            <person name="Aguilar-Pontes M.V."/>
            <person name="Robinson A.J."/>
            <person name="Andreopoulos B."/>
            <person name="LaButti K."/>
            <person name="Kuo A."/>
            <person name="Mondo S."/>
            <person name="Riley R."/>
            <person name="Otillar R."/>
            <person name="Haridas S."/>
            <person name="Lipzen A."/>
            <person name="Grimwood J."/>
            <person name="Schmutz J."/>
            <person name="Clum A."/>
            <person name="Reid I.D."/>
            <person name="Moisan M.C."/>
            <person name="Butler G."/>
            <person name="Nguyen T.T.M."/>
            <person name="Dewar K."/>
            <person name="Conant G."/>
            <person name="Drula E."/>
            <person name="Henrissat B."/>
            <person name="Hansel C."/>
            <person name="Singer S."/>
            <person name="Hutchinson M.I."/>
            <person name="de Vries R.P."/>
            <person name="Natvig D.O."/>
            <person name="Powell A.J."/>
            <person name="Tsang A."/>
            <person name="Grigoriev I.V."/>
        </authorList>
    </citation>
    <scope>NUCLEOTIDE SEQUENCE [LARGE SCALE GENOMIC DNA]</scope>
    <source>
        <strain evidence="7 8">ATCC 22073</strain>
    </source>
</reference>
<dbReference type="InterPro" id="IPR046341">
    <property type="entry name" value="SET_dom_sf"/>
</dbReference>
<feature type="compositionally biased region" description="Polar residues" evidence="5">
    <location>
        <begin position="635"/>
        <end position="647"/>
    </location>
</feature>
<protein>
    <recommendedName>
        <fullName evidence="6">SET domain-containing protein</fullName>
    </recommendedName>
</protein>
<feature type="region of interest" description="Disordered" evidence="5">
    <location>
        <begin position="933"/>
        <end position="994"/>
    </location>
</feature>
<feature type="compositionally biased region" description="Basic and acidic residues" evidence="5">
    <location>
        <begin position="721"/>
        <end position="733"/>
    </location>
</feature>
<dbReference type="GeneID" id="98125907"/>
<dbReference type="RefSeq" id="XP_070866190.1">
    <property type="nucleotide sequence ID" value="XM_071011263.1"/>
</dbReference>
<keyword evidence="2" id="KW-0863">Zinc-finger</keyword>
<dbReference type="EMBL" id="JAZGUE010000004">
    <property type="protein sequence ID" value="KAL2267463.1"/>
    <property type="molecule type" value="Genomic_DNA"/>
</dbReference>
<sequence>MTDNGPPLPTSIASPSQPPARKQEPAEEEPYTIKCICDFPDDDGNTIYCDTCDTWQHIECYYPDNAEDAVQPNFEHSCTDCDPRYIDREQAIARQRARGALPPVEAAAEKKAKRPPSKSHKKKAKPSDLHINGGGHGASDAAKHLSPGDANPHPPKKAKSSHKSSQSISSQAPKRNASNHGAAKATNGHPLSPATTPPDLPDDFELYKYSTGFVSLYSDDSYQIVNTNSFADIRVSNTMTNWLHSREQLKKETGLSYSDVFQDLPANMEAMQVVPEVEQARKVVSPANVVVQCYSLRAPSSIKEYVPLMEVNGQIGFQASYCADPDNRWSELTAPLPFVLFHPLLPLYIDTRREGSEARFVRRSCRPNATLETYISSDNQYRFWLVSDRPVAAKEPITIGWDFRFPVAEKARALQLFGLGDDASGAQAEQSAVTDEDYQRWAPWVHLILSEYGGCACNLGPECAFARFHRNYLSKNAVYRAHPPPKPAAKKRKPKSQPQNAISPTSTGHATNSRAASEGQLDDAPDNDRRSVSSASRSKPPSRDRTPTARQGSFDTLGILTEPTDRDKRKVAMVEDTFRRMEQQQQQPQRKRKRASDGAAPAQLLPKASKPGSVGNTPNLAPSGLPERGYVDAGTATSRGKSGSPSRASPARGADVSKKPPRPGARSGPPGPAQPAPPPHVEYRDAAVQTDLPEPGATVTPRRKVGSCLRKRMLETWHLYRLEEERNKRRAMERPPSAATSVGSHGDGDAASPLSSPASTRDTDKPAAVAAPAIAATTTTTAAAAAAAAAASPLSSPQDHPMPDADATEAIEPAEPAETAQAAQTPTPAAKNKSLDLRVEPPPVPLFSSSSASAPSSASTPMSAGTASSQSPFSAGAAVPLPSPLAPSAVNGVATPSPVKKKLSLSDYKSRMNKAAAAAAAAAAASGKPLMGGAAGLLKPVSASSGTEEPKSATSVDGGVVSSPVVDKGEAATTSEAATATAAASPQQPSSLSS</sequence>
<evidence type="ECO:0000256" key="5">
    <source>
        <dbReference type="SAM" id="MobiDB-lite"/>
    </source>
</evidence>
<feature type="compositionally biased region" description="Basic and acidic residues" evidence="5">
    <location>
        <begin position="563"/>
        <end position="582"/>
    </location>
</feature>
<dbReference type="PANTHER" id="PTHR46462">
    <property type="entry name" value="UPSET, ISOFORM A"/>
    <property type="match status" value="1"/>
</dbReference>
<evidence type="ECO:0000256" key="3">
    <source>
        <dbReference type="ARBA" id="ARBA00022833"/>
    </source>
</evidence>
<dbReference type="Gene3D" id="2.170.270.10">
    <property type="entry name" value="SET domain"/>
    <property type="match status" value="1"/>
</dbReference>
<feature type="compositionally biased region" description="Low complexity" evidence="5">
    <location>
        <begin position="804"/>
        <end position="830"/>
    </location>
</feature>
<dbReference type="SMART" id="SM00249">
    <property type="entry name" value="PHD"/>
    <property type="match status" value="1"/>
</dbReference>
<dbReference type="InterPro" id="IPR001965">
    <property type="entry name" value="Znf_PHD"/>
</dbReference>
<dbReference type="PROSITE" id="PS50280">
    <property type="entry name" value="SET"/>
    <property type="match status" value="1"/>
</dbReference>
<feature type="region of interest" description="Disordered" evidence="5">
    <location>
        <begin position="721"/>
        <end position="900"/>
    </location>
</feature>
<keyword evidence="4" id="KW-0156">Chromatin regulator</keyword>
<organism evidence="7 8">
    <name type="scientific">Remersonia thermophila</name>
    <dbReference type="NCBI Taxonomy" id="72144"/>
    <lineage>
        <taxon>Eukaryota</taxon>
        <taxon>Fungi</taxon>
        <taxon>Dikarya</taxon>
        <taxon>Ascomycota</taxon>
        <taxon>Pezizomycotina</taxon>
        <taxon>Sordariomycetes</taxon>
        <taxon>Sordariomycetidae</taxon>
        <taxon>Sordariales</taxon>
        <taxon>Sordariales incertae sedis</taxon>
        <taxon>Remersonia</taxon>
    </lineage>
</organism>
<feature type="compositionally biased region" description="Low complexity" evidence="5">
    <location>
        <begin position="163"/>
        <end position="174"/>
    </location>
</feature>
<gene>
    <name evidence="7" type="ORF">VTJ83DRAFT_4740</name>
</gene>
<evidence type="ECO:0000256" key="4">
    <source>
        <dbReference type="ARBA" id="ARBA00022853"/>
    </source>
</evidence>
<evidence type="ECO:0000256" key="1">
    <source>
        <dbReference type="ARBA" id="ARBA00022723"/>
    </source>
</evidence>
<dbReference type="InterPro" id="IPR011011">
    <property type="entry name" value="Znf_FYVE_PHD"/>
</dbReference>
<dbReference type="SUPFAM" id="SSF57903">
    <property type="entry name" value="FYVE/PHD zinc finger"/>
    <property type="match status" value="1"/>
</dbReference>
<evidence type="ECO:0000259" key="6">
    <source>
        <dbReference type="PROSITE" id="PS50280"/>
    </source>
</evidence>
<feature type="region of interest" description="Disordered" evidence="5">
    <location>
        <begin position="96"/>
        <end position="199"/>
    </location>
</feature>
<accession>A0ABR4DAV5</accession>
<keyword evidence="1" id="KW-0479">Metal-binding</keyword>
<keyword evidence="3" id="KW-0862">Zinc</keyword>
<feature type="domain" description="SET" evidence="6">
    <location>
        <begin position="275"/>
        <end position="402"/>
    </location>
</feature>
<feature type="region of interest" description="Disordered" evidence="5">
    <location>
        <begin position="479"/>
        <end position="706"/>
    </location>
</feature>
<feature type="compositionally biased region" description="Low complexity" evidence="5">
    <location>
        <begin position="767"/>
        <end position="791"/>
    </location>
</feature>
<dbReference type="Pfam" id="PF00628">
    <property type="entry name" value="PHD"/>
    <property type="match status" value="1"/>
</dbReference>
<feature type="compositionally biased region" description="Pro residues" evidence="5">
    <location>
        <begin position="669"/>
        <end position="680"/>
    </location>
</feature>
<dbReference type="SUPFAM" id="SSF82199">
    <property type="entry name" value="SET domain"/>
    <property type="match status" value="1"/>
</dbReference>
<feature type="compositionally biased region" description="Low complexity" evidence="5">
    <location>
        <begin position="955"/>
        <end position="994"/>
    </location>
</feature>
<feature type="compositionally biased region" description="Low complexity" evidence="5">
    <location>
        <begin position="848"/>
        <end position="869"/>
    </location>
</feature>